<keyword evidence="5 8" id="KW-0812">Transmembrane</keyword>
<reference evidence="9" key="1">
    <citation type="submission" date="2017-02" db="EMBL/GenBank/DDBJ databases">
        <title>Genome of Microbulbifer agarilyticus GP101.</title>
        <authorList>
            <person name="Jung J."/>
            <person name="Bae S.S."/>
            <person name="Baek K."/>
        </authorList>
    </citation>
    <scope>NUCLEOTIDE SEQUENCE [LARGE SCALE GENOMIC DNA]</scope>
    <source>
        <strain evidence="9">GP101</strain>
    </source>
</reference>
<dbReference type="KEGG" id="maga:Mag101_02295"/>
<dbReference type="GO" id="GO:0015385">
    <property type="term" value="F:sodium:proton antiporter activity"/>
    <property type="evidence" value="ECO:0007669"/>
    <property type="project" value="TreeGrafter"/>
</dbReference>
<name>A0A1Q2M1M6_9GAMM</name>
<evidence type="ECO:0000256" key="6">
    <source>
        <dbReference type="ARBA" id="ARBA00022989"/>
    </source>
</evidence>
<dbReference type="Pfam" id="PF04066">
    <property type="entry name" value="MrpF_PhaF"/>
    <property type="match status" value="1"/>
</dbReference>
<dbReference type="PANTHER" id="PTHR34702:SF1">
    <property type="entry name" value="NA(+)_H(+) ANTIPORTER SUBUNIT F"/>
    <property type="match status" value="1"/>
</dbReference>
<organism evidence="9 10">
    <name type="scientific">Microbulbifer agarilyticus</name>
    <dbReference type="NCBI Taxonomy" id="260552"/>
    <lineage>
        <taxon>Bacteria</taxon>
        <taxon>Pseudomonadati</taxon>
        <taxon>Pseudomonadota</taxon>
        <taxon>Gammaproteobacteria</taxon>
        <taxon>Cellvibrionales</taxon>
        <taxon>Microbulbiferaceae</taxon>
        <taxon>Microbulbifer</taxon>
    </lineage>
</organism>
<feature type="transmembrane region" description="Helical" evidence="8">
    <location>
        <begin position="45"/>
        <end position="64"/>
    </location>
</feature>
<dbReference type="PANTHER" id="PTHR34702">
    <property type="entry name" value="NA(+)/H(+) ANTIPORTER SUBUNIT F1"/>
    <property type="match status" value="1"/>
</dbReference>
<dbReference type="Proteomes" id="UP000188219">
    <property type="component" value="Chromosome"/>
</dbReference>
<evidence type="ECO:0000313" key="10">
    <source>
        <dbReference type="Proteomes" id="UP000188219"/>
    </source>
</evidence>
<keyword evidence="7 8" id="KW-0472">Membrane</keyword>
<keyword evidence="6 8" id="KW-1133">Transmembrane helix</keyword>
<evidence type="ECO:0000313" key="9">
    <source>
        <dbReference type="EMBL" id="AQQ66605.1"/>
    </source>
</evidence>
<evidence type="ECO:0000256" key="8">
    <source>
        <dbReference type="SAM" id="Phobius"/>
    </source>
</evidence>
<protein>
    <submittedName>
        <fullName evidence="9">Multiple resistance and pH regulation protein F</fullName>
    </submittedName>
</protein>
<accession>A0A1Q2M1M6</accession>
<proteinExistence type="inferred from homology"/>
<dbReference type="EMBL" id="CP019650">
    <property type="protein sequence ID" value="AQQ66605.1"/>
    <property type="molecule type" value="Genomic_DNA"/>
</dbReference>
<dbReference type="GO" id="GO:0005886">
    <property type="term" value="C:plasma membrane"/>
    <property type="evidence" value="ECO:0007669"/>
    <property type="project" value="UniProtKB-SubCell"/>
</dbReference>
<keyword evidence="3" id="KW-0813">Transport</keyword>
<comment type="subcellular location">
    <subcellularLocation>
        <location evidence="1">Cell membrane</location>
        <topology evidence="1">Multi-pass membrane protein</topology>
    </subcellularLocation>
</comment>
<comment type="similarity">
    <text evidence="2">Belongs to the CPA3 antiporters (TC 2.A.63) subunit F family.</text>
</comment>
<keyword evidence="4" id="KW-1003">Cell membrane</keyword>
<evidence type="ECO:0000256" key="1">
    <source>
        <dbReference type="ARBA" id="ARBA00004651"/>
    </source>
</evidence>
<evidence type="ECO:0000256" key="5">
    <source>
        <dbReference type="ARBA" id="ARBA00022692"/>
    </source>
</evidence>
<evidence type="ECO:0000256" key="3">
    <source>
        <dbReference type="ARBA" id="ARBA00022448"/>
    </source>
</evidence>
<feature type="transmembrane region" description="Helical" evidence="8">
    <location>
        <begin position="12"/>
        <end position="33"/>
    </location>
</feature>
<evidence type="ECO:0000256" key="7">
    <source>
        <dbReference type="ARBA" id="ARBA00023136"/>
    </source>
</evidence>
<dbReference type="InterPro" id="IPR007208">
    <property type="entry name" value="MrpF/PhaF-like"/>
</dbReference>
<evidence type="ECO:0000256" key="4">
    <source>
        <dbReference type="ARBA" id="ARBA00022475"/>
    </source>
</evidence>
<feature type="transmembrane region" description="Helical" evidence="8">
    <location>
        <begin position="70"/>
        <end position="89"/>
    </location>
</feature>
<sequence>MLQAILEGSSPILALAIALASWLLLLALGLCFYRIARGPTLADRVVALDVLNILAVAYCALLAISSGRDVYLDAAIALALVAFLVTVAFGRFVERLAEEEVLAKTEGEGTDDSSHS</sequence>
<evidence type="ECO:0000256" key="2">
    <source>
        <dbReference type="ARBA" id="ARBA00009212"/>
    </source>
</evidence>
<gene>
    <name evidence="9" type="ORF">Mag101_02295</name>
</gene>
<keyword evidence="10" id="KW-1185">Reference proteome</keyword>
<dbReference type="STRING" id="260552.Mag101_02295"/>
<dbReference type="AlphaFoldDB" id="A0A1Q2M1M6"/>